<accession>A0ABV6B0V1</accession>
<feature type="transmembrane region" description="Helical" evidence="1">
    <location>
        <begin position="84"/>
        <end position="103"/>
    </location>
</feature>
<keyword evidence="3" id="KW-1185">Reference proteome</keyword>
<evidence type="ECO:0000256" key="1">
    <source>
        <dbReference type="SAM" id="Phobius"/>
    </source>
</evidence>
<keyword evidence="1" id="KW-1133">Transmembrane helix</keyword>
<reference evidence="2 3" key="1">
    <citation type="submission" date="2024-09" db="EMBL/GenBank/DDBJ databases">
        <authorList>
            <person name="Sun Q."/>
            <person name="Mori K."/>
        </authorList>
    </citation>
    <scope>NUCLEOTIDE SEQUENCE [LARGE SCALE GENOMIC DNA]</scope>
    <source>
        <strain evidence="2 3">JCM 13503</strain>
    </source>
</reference>
<dbReference type="Proteomes" id="UP001589733">
    <property type="component" value="Unassembled WGS sequence"/>
</dbReference>
<keyword evidence="1" id="KW-0472">Membrane</keyword>
<comment type="caution">
    <text evidence="2">The sequence shown here is derived from an EMBL/GenBank/DDBJ whole genome shotgun (WGS) entry which is preliminary data.</text>
</comment>
<feature type="transmembrane region" description="Helical" evidence="1">
    <location>
        <begin position="223"/>
        <end position="242"/>
    </location>
</feature>
<evidence type="ECO:0000313" key="2">
    <source>
        <dbReference type="EMBL" id="MFB9992048.1"/>
    </source>
</evidence>
<sequence length="271" mass="29505">MTTVKKHSFVRSILRSALRAFLALCGLKYVGYNTGATKSVTLKSASQPEAPLPPVGMDRATLWWNLYLDNSTYARHHETLRHQATALVVTLCGAVLTVVGWTRAGGTLSITPDEWIFGVFLLLLGIFGALFSLKQYERAELHLSYAKTYRRLLGDGIIAGKWWPGVVPGAQLTQFGKVTRVGHRRHFAVPQIIDVPLYGLWLSVNGVVSALGLIITVLADRQVGGIVAACLVVGVVMTLVITTRSNSLRRQKEASAEAEAQELGTSQPVQV</sequence>
<proteinExistence type="predicted"/>
<dbReference type="EMBL" id="JBHLYR010000028">
    <property type="protein sequence ID" value="MFB9992048.1"/>
    <property type="molecule type" value="Genomic_DNA"/>
</dbReference>
<organism evidence="2 3">
    <name type="scientific">Deinococcus oregonensis</name>
    <dbReference type="NCBI Taxonomy" id="1805970"/>
    <lineage>
        <taxon>Bacteria</taxon>
        <taxon>Thermotogati</taxon>
        <taxon>Deinococcota</taxon>
        <taxon>Deinococci</taxon>
        <taxon>Deinococcales</taxon>
        <taxon>Deinococcaceae</taxon>
        <taxon>Deinococcus</taxon>
    </lineage>
</organism>
<keyword evidence="1" id="KW-0812">Transmembrane</keyword>
<gene>
    <name evidence="2" type="ORF">ACFFLM_08755</name>
</gene>
<protein>
    <submittedName>
        <fullName evidence="2">Uncharacterized protein</fullName>
    </submittedName>
</protein>
<feature type="transmembrane region" description="Helical" evidence="1">
    <location>
        <begin position="195"/>
        <end position="217"/>
    </location>
</feature>
<name>A0ABV6B0V1_9DEIO</name>
<dbReference type="RefSeq" id="WP_380008195.1">
    <property type="nucleotide sequence ID" value="NZ_JBHLYR010000028.1"/>
</dbReference>
<feature type="transmembrane region" description="Helical" evidence="1">
    <location>
        <begin position="115"/>
        <end position="133"/>
    </location>
</feature>
<evidence type="ECO:0000313" key="3">
    <source>
        <dbReference type="Proteomes" id="UP001589733"/>
    </source>
</evidence>